<proteinExistence type="predicted"/>
<gene>
    <name evidence="2" type="ORF">NCTC10661_04321</name>
</gene>
<dbReference type="EMBL" id="UARD01000023">
    <property type="protein sequence ID" value="SPV20954.1"/>
    <property type="molecule type" value="Genomic_DNA"/>
</dbReference>
<dbReference type="RefSeq" id="WP_230948233.1">
    <property type="nucleotide sequence ID" value="NZ_CADEUP010000005.1"/>
</dbReference>
<organism evidence="2 3">
    <name type="scientific">Burkholderia cepacia</name>
    <name type="common">Pseudomonas cepacia</name>
    <dbReference type="NCBI Taxonomy" id="292"/>
    <lineage>
        <taxon>Bacteria</taxon>
        <taxon>Pseudomonadati</taxon>
        <taxon>Pseudomonadota</taxon>
        <taxon>Betaproteobacteria</taxon>
        <taxon>Burkholderiales</taxon>
        <taxon>Burkholderiaceae</taxon>
        <taxon>Burkholderia</taxon>
        <taxon>Burkholderia cepacia complex</taxon>
    </lineage>
</organism>
<protein>
    <recommendedName>
        <fullName evidence="1">DUF4123 domain-containing protein</fullName>
    </recommendedName>
</protein>
<dbReference type="AlphaFoldDB" id="A0AAE8NGX4"/>
<dbReference type="Proteomes" id="UP000250416">
    <property type="component" value="Unassembled WGS sequence"/>
</dbReference>
<feature type="domain" description="DUF4123" evidence="1">
    <location>
        <begin position="51"/>
        <end position="145"/>
    </location>
</feature>
<sequence length="250" mass="27661">MNAATTLMLSVDESAAPPLTRGFLLIEPTMLIHAPDLAALDMRPCTPRVLAHREELMPHLIDLAALDAQSQDIAAAHWQDEVTTERPPVACAWLNTEASADTVVEHIARHLVGPGADGRPVFWRYYDPRVLSLALAILEPDQRRALLGPIDVWRFAWAGHRWSVDVPGAKVVPEDQSTGWPRPDQWPRLDRSEVAEQVRQRLPALTSNQATRLPAAIDQALHALADQDVAGTDALVEHAVQRVRQELLAE</sequence>
<dbReference type="InterPro" id="IPR025391">
    <property type="entry name" value="DUF4123"/>
</dbReference>
<dbReference type="Pfam" id="PF13503">
    <property type="entry name" value="DUF4123"/>
    <property type="match status" value="1"/>
</dbReference>
<evidence type="ECO:0000313" key="3">
    <source>
        <dbReference type="Proteomes" id="UP000250416"/>
    </source>
</evidence>
<accession>A0AAE8NGX4</accession>
<evidence type="ECO:0000259" key="1">
    <source>
        <dbReference type="Pfam" id="PF13503"/>
    </source>
</evidence>
<comment type="caution">
    <text evidence="2">The sequence shown here is derived from an EMBL/GenBank/DDBJ whole genome shotgun (WGS) entry which is preliminary data.</text>
</comment>
<reference evidence="2 3" key="1">
    <citation type="submission" date="2018-06" db="EMBL/GenBank/DDBJ databases">
        <authorList>
            <consortium name="Pathogen Informatics"/>
            <person name="Doyle S."/>
        </authorList>
    </citation>
    <scope>NUCLEOTIDE SEQUENCE [LARGE SCALE GENOMIC DNA]</scope>
    <source>
        <strain evidence="2 3">NCTC10661</strain>
    </source>
</reference>
<evidence type="ECO:0000313" key="2">
    <source>
        <dbReference type="EMBL" id="SPV20954.1"/>
    </source>
</evidence>
<name>A0AAE8NGX4_BURCE</name>